<organism evidence="2 3">
    <name type="scientific">Phtheirospermum japonicum</name>
    <dbReference type="NCBI Taxonomy" id="374723"/>
    <lineage>
        <taxon>Eukaryota</taxon>
        <taxon>Viridiplantae</taxon>
        <taxon>Streptophyta</taxon>
        <taxon>Embryophyta</taxon>
        <taxon>Tracheophyta</taxon>
        <taxon>Spermatophyta</taxon>
        <taxon>Magnoliopsida</taxon>
        <taxon>eudicotyledons</taxon>
        <taxon>Gunneridae</taxon>
        <taxon>Pentapetalae</taxon>
        <taxon>asterids</taxon>
        <taxon>lamiids</taxon>
        <taxon>Lamiales</taxon>
        <taxon>Orobanchaceae</taxon>
        <taxon>Orobanchaceae incertae sedis</taxon>
        <taxon>Phtheirospermum</taxon>
    </lineage>
</organism>
<evidence type="ECO:0000313" key="2">
    <source>
        <dbReference type="EMBL" id="GFP80727.1"/>
    </source>
</evidence>
<evidence type="ECO:0000313" key="3">
    <source>
        <dbReference type="Proteomes" id="UP000653305"/>
    </source>
</evidence>
<feature type="compositionally biased region" description="Basic residues" evidence="1">
    <location>
        <begin position="9"/>
        <end position="22"/>
    </location>
</feature>
<comment type="caution">
    <text evidence="2">The sequence shown here is derived from an EMBL/GenBank/DDBJ whole genome shotgun (WGS) entry which is preliminary data.</text>
</comment>
<sequence>MWAKFTSQTKRRRRTFRRRGRQRGGSGCGGAAHERSSGLSGSGFRHKSARCSDVGTATGNLQQVGTAASPARRQAVPFTQWRQPAAMQWRWRALRTSQHGRKSASVRRSVASGVARLRRRLCQQSGVGSAVKRLKIRRSVGCDVARCFSGLSTSHTV</sequence>
<name>A0A830B105_9LAMI</name>
<protein>
    <submittedName>
        <fullName evidence="2">Uncharacterized protein</fullName>
    </submittedName>
</protein>
<evidence type="ECO:0000256" key="1">
    <source>
        <dbReference type="SAM" id="MobiDB-lite"/>
    </source>
</evidence>
<reference evidence="2" key="1">
    <citation type="submission" date="2020-07" db="EMBL/GenBank/DDBJ databases">
        <title>Ethylene signaling mediates host invasion by parasitic plants.</title>
        <authorList>
            <person name="Yoshida S."/>
        </authorList>
    </citation>
    <scope>NUCLEOTIDE SEQUENCE</scope>
    <source>
        <strain evidence="2">Okayama</strain>
    </source>
</reference>
<accession>A0A830B105</accession>
<proteinExistence type="predicted"/>
<keyword evidence="3" id="KW-1185">Reference proteome</keyword>
<dbReference type="EMBL" id="BMAC01000022">
    <property type="protein sequence ID" value="GFP80727.1"/>
    <property type="molecule type" value="Genomic_DNA"/>
</dbReference>
<dbReference type="Proteomes" id="UP000653305">
    <property type="component" value="Unassembled WGS sequence"/>
</dbReference>
<gene>
    <name evidence="2" type="ORF">PHJA_000216000</name>
</gene>
<feature type="region of interest" description="Disordered" evidence="1">
    <location>
        <begin position="1"/>
        <end position="50"/>
    </location>
</feature>
<dbReference type="AlphaFoldDB" id="A0A830B105"/>